<evidence type="ECO:0000313" key="2">
    <source>
        <dbReference type="EMBL" id="GAA5058925.1"/>
    </source>
</evidence>
<feature type="compositionally biased region" description="Polar residues" evidence="1">
    <location>
        <begin position="60"/>
        <end position="75"/>
    </location>
</feature>
<dbReference type="Pfam" id="PF25943">
    <property type="entry name" value="DUF7983"/>
    <property type="match status" value="1"/>
</dbReference>
<feature type="region of interest" description="Disordered" evidence="1">
    <location>
        <begin position="53"/>
        <end position="92"/>
    </location>
</feature>
<evidence type="ECO:0000313" key="3">
    <source>
        <dbReference type="Proteomes" id="UP001501729"/>
    </source>
</evidence>
<dbReference type="GeneID" id="68613857"/>
<name>A0AAV3UMZ5_9EURY</name>
<dbReference type="AlphaFoldDB" id="A0AAV3UMZ5"/>
<keyword evidence="3" id="KW-1185">Reference proteome</keyword>
<dbReference type="RefSeq" id="WP_227773640.1">
    <property type="nucleotide sequence ID" value="NZ_BAABKX010000015.1"/>
</dbReference>
<comment type="caution">
    <text evidence="2">The sequence shown here is derived from an EMBL/GenBank/DDBJ whole genome shotgun (WGS) entry which is preliminary data.</text>
</comment>
<dbReference type="InterPro" id="IPR058289">
    <property type="entry name" value="DUF7983"/>
</dbReference>
<feature type="compositionally biased region" description="Acidic residues" evidence="1">
    <location>
        <begin position="82"/>
        <end position="92"/>
    </location>
</feature>
<reference evidence="2 3" key="1">
    <citation type="journal article" date="2019" name="Int. J. Syst. Evol. Microbiol.">
        <title>The Global Catalogue of Microorganisms (GCM) 10K type strain sequencing project: providing services to taxonomists for standard genome sequencing and annotation.</title>
        <authorList>
            <consortium name="The Broad Institute Genomics Platform"/>
            <consortium name="The Broad Institute Genome Sequencing Center for Infectious Disease"/>
            <person name="Wu L."/>
            <person name="Ma J."/>
        </authorList>
    </citation>
    <scope>NUCLEOTIDE SEQUENCE [LARGE SCALE GENOMIC DNA]</scope>
    <source>
        <strain evidence="2 3">JCM 17504</strain>
    </source>
</reference>
<accession>A0AAV3UMZ5</accession>
<protein>
    <submittedName>
        <fullName evidence="2">Uncharacterized protein</fullName>
    </submittedName>
</protein>
<dbReference type="EMBL" id="BAABKX010000015">
    <property type="protein sequence ID" value="GAA5058925.1"/>
    <property type="molecule type" value="Genomic_DNA"/>
</dbReference>
<proteinExistence type="predicted"/>
<dbReference type="Proteomes" id="UP001501729">
    <property type="component" value="Unassembled WGS sequence"/>
</dbReference>
<evidence type="ECO:0000256" key="1">
    <source>
        <dbReference type="SAM" id="MobiDB-lite"/>
    </source>
</evidence>
<organism evidence="2 3">
    <name type="scientific">Haladaptatus pallidirubidus</name>
    <dbReference type="NCBI Taxonomy" id="1008152"/>
    <lineage>
        <taxon>Archaea</taxon>
        <taxon>Methanobacteriati</taxon>
        <taxon>Methanobacteriota</taxon>
        <taxon>Stenosarchaea group</taxon>
        <taxon>Halobacteria</taxon>
        <taxon>Halobacteriales</taxon>
        <taxon>Haladaptataceae</taxon>
        <taxon>Haladaptatus</taxon>
    </lineage>
</organism>
<gene>
    <name evidence="2" type="ORF">GCM10025751_42570</name>
</gene>
<sequence>MRDEEYDPTTCPAAGCDYENAIRSVAAHISTTDDDRHSWDNLVFEGAKDFVVREKRRQQDGATDGSNSPNISSAKPRSPENEPIDTPDPDEIPQLDLEFARDALVLLDLARRYDVDSLVELDTSRLVNLYTLLSDVGRGADDARKEVRNVLLDVLQDDRQISSDFGSVKRYTTQRRNQRDEHVIRAELERAGIDPDAARSFDTKKLKQLAEERGLDESAVFDREERTYVKKSGADGDGRRRAFEELDPEIRSLGEEW</sequence>